<keyword evidence="3" id="KW-0378">Hydrolase</keyword>
<dbReference type="SUPFAM" id="SSF56601">
    <property type="entry name" value="beta-lactamase/transpeptidase-like"/>
    <property type="match status" value="1"/>
</dbReference>
<reference evidence="3 4" key="1">
    <citation type="submission" date="2018-07" db="EMBL/GenBank/DDBJ databases">
        <authorList>
            <person name="Zhang Y."/>
            <person name="Wang L."/>
            <person name="Ma S."/>
        </authorList>
    </citation>
    <scope>NUCLEOTIDE SEQUENCE [LARGE SCALE GENOMIC DNA]</scope>
    <source>
        <strain evidence="3 4">4-2</strain>
    </source>
</reference>
<sequence>MTAYLERFVTRKILSIVKWFLGICLVFMVGLFAWLHVAPPDLIRVGSNYAAKIVCSNMFIAARAPDAVLARDVQAPGHPLLRLIRVDVDESNGTVHAELLGLFGDGLALERDGTGCAAVPDGNLSAASHALAAGNDASDSPEIFPDDLPIIHPENPALSAALDDAKLTGPGMRAVVVLRNGHIIGERYGTEGHVDQPLLGWSMTKTVTAALIGTLVREGRLSVEDDNLLPQWQDDDRASITIADLLGMESGLAFNEDYGSVTDVTRMLYLEPDMTSVPAGKPLVAAPGEMFSYSSGTSVLLSRIWQNTFDDPGDALGWPGKALFGPLGMSTAVLETDARGTFAGSSYLYASARDWARFGQFLLDDGIWKGERILPAGWVDWMRTPTLASGGEYGRHLWLHGPRTGQSQDADPDADYEIPEDAYWLLGHDGQTMTVIPSRRLVILRMGLTPAKHGYKPQALVETVVRAIDKVDGVAQRF</sequence>
<dbReference type="EMBL" id="QOKZ01000004">
    <property type="protein sequence ID" value="RMC35098.1"/>
    <property type="molecule type" value="Genomic_DNA"/>
</dbReference>
<evidence type="ECO:0000256" key="1">
    <source>
        <dbReference type="SAM" id="Phobius"/>
    </source>
</evidence>
<protein>
    <submittedName>
        <fullName evidence="3">Class C beta-lactamase-related serine hydrolase</fullName>
    </submittedName>
</protein>
<keyword evidence="1" id="KW-0472">Membrane</keyword>
<dbReference type="InterPro" id="IPR050789">
    <property type="entry name" value="Diverse_Enzym_Activities"/>
</dbReference>
<evidence type="ECO:0000259" key="2">
    <source>
        <dbReference type="Pfam" id="PF00144"/>
    </source>
</evidence>
<name>A0A3M0MBE4_9RHOB</name>
<evidence type="ECO:0000313" key="4">
    <source>
        <dbReference type="Proteomes" id="UP000273516"/>
    </source>
</evidence>
<comment type="caution">
    <text evidence="3">The sequence shown here is derived from an EMBL/GenBank/DDBJ whole genome shotgun (WGS) entry which is preliminary data.</text>
</comment>
<gene>
    <name evidence="3" type="ORF">C9E81_13360</name>
</gene>
<evidence type="ECO:0000313" key="3">
    <source>
        <dbReference type="EMBL" id="RMC35098.1"/>
    </source>
</evidence>
<feature type="domain" description="Beta-lactamase-related" evidence="2">
    <location>
        <begin position="174"/>
        <end position="444"/>
    </location>
</feature>
<proteinExistence type="predicted"/>
<dbReference type="InterPro" id="IPR001466">
    <property type="entry name" value="Beta-lactam-related"/>
</dbReference>
<feature type="transmembrane region" description="Helical" evidence="1">
    <location>
        <begin position="16"/>
        <end position="37"/>
    </location>
</feature>
<organism evidence="3 4">
    <name type="scientific">Paracoccus alkanivorans</name>
    <dbReference type="NCBI Taxonomy" id="2116655"/>
    <lineage>
        <taxon>Bacteria</taxon>
        <taxon>Pseudomonadati</taxon>
        <taxon>Pseudomonadota</taxon>
        <taxon>Alphaproteobacteria</taxon>
        <taxon>Rhodobacterales</taxon>
        <taxon>Paracoccaceae</taxon>
        <taxon>Paracoccus</taxon>
    </lineage>
</organism>
<dbReference type="InterPro" id="IPR012338">
    <property type="entry name" value="Beta-lactam/transpept-like"/>
</dbReference>
<dbReference type="AlphaFoldDB" id="A0A3M0MBE4"/>
<dbReference type="Proteomes" id="UP000273516">
    <property type="component" value="Unassembled WGS sequence"/>
</dbReference>
<dbReference type="PANTHER" id="PTHR43283">
    <property type="entry name" value="BETA-LACTAMASE-RELATED"/>
    <property type="match status" value="1"/>
</dbReference>
<dbReference type="Gene3D" id="3.40.710.10">
    <property type="entry name" value="DD-peptidase/beta-lactamase superfamily"/>
    <property type="match status" value="1"/>
</dbReference>
<dbReference type="OrthoDB" id="9814204at2"/>
<dbReference type="Pfam" id="PF00144">
    <property type="entry name" value="Beta-lactamase"/>
    <property type="match status" value="1"/>
</dbReference>
<accession>A0A3M0MBE4</accession>
<keyword evidence="1" id="KW-1133">Transmembrane helix</keyword>
<dbReference type="GO" id="GO:0016787">
    <property type="term" value="F:hydrolase activity"/>
    <property type="evidence" value="ECO:0007669"/>
    <property type="project" value="UniProtKB-KW"/>
</dbReference>
<keyword evidence="1" id="KW-0812">Transmembrane</keyword>
<dbReference type="PANTHER" id="PTHR43283:SF7">
    <property type="entry name" value="BETA-LACTAMASE-RELATED DOMAIN-CONTAINING PROTEIN"/>
    <property type="match status" value="1"/>
</dbReference>
<keyword evidence="4" id="KW-1185">Reference proteome</keyword>